<dbReference type="InterPro" id="IPR000092">
    <property type="entry name" value="Polyprenyl_synt"/>
</dbReference>
<dbReference type="NCBIfam" id="NF045485">
    <property type="entry name" value="FPPsyn"/>
    <property type="match status" value="1"/>
</dbReference>
<evidence type="ECO:0000313" key="9">
    <source>
        <dbReference type="Proteomes" id="UP000029995"/>
    </source>
</evidence>
<dbReference type="SFLD" id="SFLDS00005">
    <property type="entry name" value="Isoprenoid_Synthase_Type_I"/>
    <property type="match status" value="1"/>
</dbReference>
<dbReference type="PANTHER" id="PTHR43281">
    <property type="entry name" value="FARNESYL DIPHOSPHATE SYNTHASE"/>
    <property type="match status" value="1"/>
</dbReference>
<proteinExistence type="inferred from homology"/>
<dbReference type="CDD" id="cd00685">
    <property type="entry name" value="Trans_IPPS_HT"/>
    <property type="match status" value="1"/>
</dbReference>
<dbReference type="GO" id="GO:0016114">
    <property type="term" value="P:terpenoid biosynthetic process"/>
    <property type="evidence" value="ECO:0007669"/>
    <property type="project" value="UniProtKB-ARBA"/>
</dbReference>
<dbReference type="GO" id="GO:0046872">
    <property type="term" value="F:metal ion binding"/>
    <property type="evidence" value="ECO:0007669"/>
    <property type="project" value="UniProtKB-KW"/>
</dbReference>
<evidence type="ECO:0000256" key="7">
    <source>
        <dbReference type="RuleBase" id="RU004466"/>
    </source>
</evidence>
<keyword evidence="4" id="KW-0479">Metal-binding</keyword>
<comment type="caution">
    <text evidence="8">The sequence shown here is derived from an EMBL/GenBank/DDBJ whole genome shotgun (WGS) entry which is preliminary data.</text>
</comment>
<comment type="cofactor">
    <cofactor evidence="1">
        <name>Mg(2+)</name>
        <dbReference type="ChEBI" id="CHEBI:18420"/>
    </cofactor>
</comment>
<dbReference type="PROSITE" id="PS00723">
    <property type="entry name" value="POLYPRENYL_SYNTHASE_1"/>
    <property type="match status" value="1"/>
</dbReference>
<dbReference type="Proteomes" id="UP000029995">
    <property type="component" value="Unassembled WGS sequence"/>
</dbReference>
<dbReference type="PANTHER" id="PTHR43281:SF1">
    <property type="entry name" value="FARNESYL DIPHOSPHATE SYNTHASE"/>
    <property type="match status" value="1"/>
</dbReference>
<keyword evidence="5" id="KW-0460">Magnesium</keyword>
<evidence type="ECO:0000256" key="2">
    <source>
        <dbReference type="ARBA" id="ARBA00006706"/>
    </source>
</evidence>
<dbReference type="AlphaFoldDB" id="A0A0A0D0N1"/>
<keyword evidence="6" id="KW-0414">Isoprene biosynthesis</keyword>
<dbReference type="InterPro" id="IPR008949">
    <property type="entry name" value="Isoprenoid_synthase_dom_sf"/>
</dbReference>
<organism evidence="8 9">
    <name type="scientific">Inquilinus limosus MP06</name>
    <dbReference type="NCBI Taxonomy" id="1398085"/>
    <lineage>
        <taxon>Bacteria</taxon>
        <taxon>Pseudomonadati</taxon>
        <taxon>Pseudomonadota</taxon>
        <taxon>Alphaproteobacteria</taxon>
        <taxon>Rhodospirillales</taxon>
        <taxon>Rhodospirillaceae</taxon>
        <taxon>Inquilinus</taxon>
    </lineage>
</organism>
<protein>
    <submittedName>
        <fullName evidence="8">Farnesyl-diphosphate synthase</fullName>
    </submittedName>
</protein>
<evidence type="ECO:0000313" key="8">
    <source>
        <dbReference type="EMBL" id="KGM31584.1"/>
    </source>
</evidence>
<dbReference type="GO" id="GO:0005737">
    <property type="term" value="C:cytoplasm"/>
    <property type="evidence" value="ECO:0007669"/>
    <property type="project" value="UniProtKB-ARBA"/>
</dbReference>
<dbReference type="InterPro" id="IPR033749">
    <property type="entry name" value="Polyprenyl_synt_CS"/>
</dbReference>
<name>A0A0A0D0N1_9PROT</name>
<dbReference type="SFLD" id="SFLDG01017">
    <property type="entry name" value="Polyprenyl_Transferase_Like"/>
    <property type="match status" value="1"/>
</dbReference>
<dbReference type="InterPro" id="IPR053378">
    <property type="entry name" value="Prenyl_diphosphate_synthase"/>
</dbReference>
<gene>
    <name evidence="8" type="ORF">P409_26330</name>
</gene>
<reference evidence="8 9" key="1">
    <citation type="submission" date="2014-01" db="EMBL/GenBank/DDBJ databases">
        <title>Genome sequence determination for a cystic fibrosis isolate, Inquilinus limosus.</title>
        <authorList>
            <person name="Pino M."/>
            <person name="Di Conza J."/>
            <person name="Gutkind G."/>
        </authorList>
    </citation>
    <scope>NUCLEOTIDE SEQUENCE [LARGE SCALE GENOMIC DNA]</scope>
    <source>
        <strain evidence="8 9">MP06</strain>
    </source>
</reference>
<evidence type="ECO:0000256" key="3">
    <source>
        <dbReference type="ARBA" id="ARBA00022679"/>
    </source>
</evidence>
<dbReference type="FunFam" id="1.10.600.10:FF:000001">
    <property type="entry name" value="Geranylgeranyl diphosphate synthase"/>
    <property type="match status" value="1"/>
</dbReference>
<evidence type="ECO:0000256" key="6">
    <source>
        <dbReference type="ARBA" id="ARBA00023229"/>
    </source>
</evidence>
<evidence type="ECO:0000256" key="5">
    <source>
        <dbReference type="ARBA" id="ARBA00022842"/>
    </source>
</evidence>
<dbReference type="EMBL" id="JANX01000477">
    <property type="protein sequence ID" value="KGM31584.1"/>
    <property type="molecule type" value="Genomic_DNA"/>
</dbReference>
<dbReference type="Gene3D" id="1.10.600.10">
    <property type="entry name" value="Farnesyl Diphosphate Synthase"/>
    <property type="match status" value="1"/>
</dbReference>
<comment type="similarity">
    <text evidence="2 7">Belongs to the FPP/GGPP synthase family.</text>
</comment>
<dbReference type="SUPFAM" id="SSF48576">
    <property type="entry name" value="Terpenoid synthases"/>
    <property type="match status" value="1"/>
</dbReference>
<evidence type="ECO:0000256" key="1">
    <source>
        <dbReference type="ARBA" id="ARBA00001946"/>
    </source>
</evidence>
<evidence type="ECO:0000256" key="4">
    <source>
        <dbReference type="ARBA" id="ARBA00022723"/>
    </source>
</evidence>
<dbReference type="Pfam" id="PF00348">
    <property type="entry name" value="polyprenyl_synt"/>
    <property type="match status" value="1"/>
</dbReference>
<dbReference type="PROSITE" id="PS00444">
    <property type="entry name" value="POLYPRENYL_SYNTHASE_2"/>
    <property type="match status" value="1"/>
</dbReference>
<accession>A0A0A0D0N1</accession>
<dbReference type="GO" id="GO:0004659">
    <property type="term" value="F:prenyltransferase activity"/>
    <property type="evidence" value="ECO:0007669"/>
    <property type="project" value="InterPro"/>
</dbReference>
<keyword evidence="3 7" id="KW-0808">Transferase</keyword>
<sequence>MSIDLSKAMAETGAQVERVLDRVLPKPQPGEPPLAEAIRYASLGGGKRLRPFLVVSSARLFGVAESCALRVGAAVEMIHCYSLVHDDLPAMDNDDLRRGKPTTHKAYDEATAILAGDALLTQAFEVLADAETHADPKVRIALVTALARASGAAGMVGGQALDMQAEQTPLTEIGAITRLQRLKTGALFEFSCEAGAILGKVEDSRRGALQAYAHDMGLAFQIADDLLDVRGRAEEIGKTPGKDQAAGKATFVSILGLERAESQARMLVDQACRHLDVFGDRADALRAVAHFVVERKA</sequence>